<evidence type="ECO:0000313" key="2">
    <source>
        <dbReference type="Proteomes" id="UP001156102"/>
    </source>
</evidence>
<dbReference type="EMBL" id="JANCLT010000014">
    <property type="protein sequence ID" value="MCP8970718.1"/>
    <property type="molecule type" value="Genomic_DNA"/>
</dbReference>
<protein>
    <submittedName>
        <fullName evidence="1">Uncharacterized protein</fullName>
    </submittedName>
</protein>
<name>A0AA41XD79_9BACI</name>
<dbReference type="AlphaFoldDB" id="A0AA41XD79"/>
<dbReference type="RefSeq" id="WP_254760645.1">
    <property type="nucleotide sequence ID" value="NZ_JANCLT010000014.1"/>
</dbReference>
<accession>A0AA41XD79</accession>
<dbReference type="Proteomes" id="UP001156102">
    <property type="component" value="Unassembled WGS sequence"/>
</dbReference>
<sequence>MQQKNARGHVQDSCSALNEAVSCLQSALDTVEKSDNRQRIEQSLQAVQNALHQCDSTAQVLSQE</sequence>
<gene>
    <name evidence="1" type="ORF">NK662_19560</name>
</gene>
<evidence type="ECO:0000313" key="1">
    <source>
        <dbReference type="EMBL" id="MCP8970718.1"/>
    </source>
</evidence>
<reference evidence="1" key="1">
    <citation type="submission" date="2022-07" db="EMBL/GenBank/DDBJ databases">
        <authorList>
            <person name="Li W.-J."/>
            <person name="Deng Q.-Q."/>
        </authorList>
    </citation>
    <scope>NUCLEOTIDE SEQUENCE</scope>
    <source>
        <strain evidence="1">SYSU M60031</strain>
    </source>
</reference>
<proteinExistence type="predicted"/>
<keyword evidence="2" id="KW-1185">Reference proteome</keyword>
<organism evidence="1 2">
    <name type="scientific">Ectobacillus ponti</name>
    <dbReference type="NCBI Taxonomy" id="2961894"/>
    <lineage>
        <taxon>Bacteria</taxon>
        <taxon>Bacillati</taxon>
        <taxon>Bacillota</taxon>
        <taxon>Bacilli</taxon>
        <taxon>Bacillales</taxon>
        <taxon>Bacillaceae</taxon>
        <taxon>Ectobacillus</taxon>
    </lineage>
</organism>
<comment type="caution">
    <text evidence="1">The sequence shown here is derived from an EMBL/GenBank/DDBJ whole genome shotgun (WGS) entry which is preliminary data.</text>
</comment>